<dbReference type="AlphaFoldDB" id="A0A1I7JA59"/>
<dbReference type="NCBIfam" id="TIGR01764">
    <property type="entry name" value="excise"/>
    <property type="match status" value="1"/>
</dbReference>
<evidence type="ECO:0000259" key="1">
    <source>
        <dbReference type="Pfam" id="PF12728"/>
    </source>
</evidence>
<dbReference type="Proteomes" id="UP000183508">
    <property type="component" value="Unassembled WGS sequence"/>
</dbReference>
<dbReference type="GO" id="GO:0003677">
    <property type="term" value="F:DNA binding"/>
    <property type="evidence" value="ECO:0007669"/>
    <property type="project" value="InterPro"/>
</dbReference>
<evidence type="ECO:0000313" key="3">
    <source>
        <dbReference type="Proteomes" id="UP000183508"/>
    </source>
</evidence>
<protein>
    <submittedName>
        <fullName evidence="2">DNA binding domain-containing protein, excisionase family</fullName>
    </submittedName>
</protein>
<dbReference type="InterPro" id="IPR010093">
    <property type="entry name" value="SinI_DNA-bd"/>
</dbReference>
<dbReference type="InterPro" id="IPR041657">
    <property type="entry name" value="HTH_17"/>
</dbReference>
<proteinExistence type="predicted"/>
<dbReference type="OrthoDB" id="2642856at2"/>
<dbReference type="EMBL" id="FPBV01000009">
    <property type="protein sequence ID" value="SFU82077.1"/>
    <property type="molecule type" value="Genomic_DNA"/>
</dbReference>
<dbReference type="STRING" id="392015.SAMN05421543_10942"/>
<evidence type="ECO:0000313" key="2">
    <source>
        <dbReference type="EMBL" id="SFU82077.1"/>
    </source>
</evidence>
<dbReference type="SUPFAM" id="SSF46955">
    <property type="entry name" value="Putative DNA-binding domain"/>
    <property type="match status" value="1"/>
</dbReference>
<feature type="domain" description="Helix-turn-helix" evidence="1">
    <location>
        <begin position="40"/>
        <end position="88"/>
    </location>
</feature>
<dbReference type="RefSeq" id="WP_074952081.1">
    <property type="nucleotide sequence ID" value="NZ_FPBV01000009.1"/>
</dbReference>
<dbReference type="InterPro" id="IPR009061">
    <property type="entry name" value="DNA-bd_dom_put_sf"/>
</dbReference>
<gene>
    <name evidence="2" type="ORF">SAMN05421543_10942</name>
</gene>
<dbReference type="Pfam" id="PF12728">
    <property type="entry name" value="HTH_17"/>
    <property type="match status" value="1"/>
</dbReference>
<accession>A0A1I7JA59</accession>
<reference evidence="3" key="1">
    <citation type="submission" date="2016-10" db="EMBL/GenBank/DDBJ databases">
        <authorList>
            <person name="Varghese N."/>
        </authorList>
    </citation>
    <scope>NUCLEOTIDE SEQUENCE [LARGE SCALE GENOMIC DNA]</scope>
    <source>
        <strain evidence="3">DSM 17980</strain>
    </source>
</reference>
<name>A0A1I7JA59_9BACL</name>
<sequence length="95" mass="11399">MSLFEQAMDEMRASIVDELEQRIWERLEPRIQQELLARHMSVAELAKYLHVSDWTARRLIRERTIPSFRVGGQIFVRQMDVDEWIRKQVEGARES</sequence>
<keyword evidence="3" id="KW-1185">Reference proteome</keyword>
<organism evidence="2 3">
    <name type="scientific">Alicyclobacillus macrosporangiidus</name>
    <dbReference type="NCBI Taxonomy" id="392015"/>
    <lineage>
        <taxon>Bacteria</taxon>
        <taxon>Bacillati</taxon>
        <taxon>Bacillota</taxon>
        <taxon>Bacilli</taxon>
        <taxon>Bacillales</taxon>
        <taxon>Alicyclobacillaceae</taxon>
        <taxon>Alicyclobacillus</taxon>
    </lineage>
</organism>